<feature type="region of interest" description="Disordered" evidence="1">
    <location>
        <begin position="171"/>
        <end position="199"/>
    </location>
</feature>
<dbReference type="EMBL" id="UYRU01064620">
    <property type="protein sequence ID" value="VDN16089.1"/>
    <property type="molecule type" value="Genomic_DNA"/>
</dbReference>
<organism evidence="4 5">
    <name type="scientific">Dibothriocephalus latus</name>
    <name type="common">Fish tapeworm</name>
    <name type="synonym">Diphyllobothrium latum</name>
    <dbReference type="NCBI Taxonomy" id="60516"/>
    <lineage>
        <taxon>Eukaryota</taxon>
        <taxon>Metazoa</taxon>
        <taxon>Spiralia</taxon>
        <taxon>Lophotrochozoa</taxon>
        <taxon>Platyhelminthes</taxon>
        <taxon>Cestoda</taxon>
        <taxon>Eucestoda</taxon>
        <taxon>Diphyllobothriidea</taxon>
        <taxon>Diphyllobothriidae</taxon>
        <taxon>Dibothriocephalus</taxon>
    </lineage>
</organism>
<dbReference type="InterPro" id="IPR003864">
    <property type="entry name" value="CSC1/OSCA1-like_7TM"/>
</dbReference>
<evidence type="ECO:0000259" key="3">
    <source>
        <dbReference type="Pfam" id="PF02714"/>
    </source>
</evidence>
<reference evidence="4 5" key="1">
    <citation type="submission" date="2018-11" db="EMBL/GenBank/DDBJ databases">
        <authorList>
            <consortium name="Pathogen Informatics"/>
        </authorList>
    </citation>
    <scope>NUCLEOTIDE SEQUENCE [LARGE SCALE GENOMIC DNA]</scope>
</reference>
<keyword evidence="2" id="KW-1133">Transmembrane helix</keyword>
<dbReference type="Pfam" id="PF02714">
    <property type="entry name" value="RSN1_7TM"/>
    <property type="match status" value="1"/>
</dbReference>
<proteinExistence type="predicted"/>
<feature type="transmembrane region" description="Helical" evidence="2">
    <location>
        <begin position="117"/>
        <end position="150"/>
    </location>
</feature>
<evidence type="ECO:0000256" key="1">
    <source>
        <dbReference type="SAM" id="MobiDB-lite"/>
    </source>
</evidence>
<keyword evidence="2" id="KW-0472">Membrane</keyword>
<evidence type="ECO:0000256" key="2">
    <source>
        <dbReference type="SAM" id="Phobius"/>
    </source>
</evidence>
<dbReference type="AlphaFoldDB" id="A0A3P7P6T9"/>
<dbReference type="GO" id="GO:0005886">
    <property type="term" value="C:plasma membrane"/>
    <property type="evidence" value="ECO:0007669"/>
    <property type="project" value="TreeGrafter"/>
</dbReference>
<keyword evidence="5" id="KW-1185">Reference proteome</keyword>
<feature type="transmembrane region" description="Helical" evidence="2">
    <location>
        <begin position="63"/>
        <end position="96"/>
    </location>
</feature>
<sequence length="257" mass="29492">MPNNGSFFVNYVITATFIGSACDLARMSELTMYAIRLLFLRSKSEKIAAQKAVLVEFDFGINYAWLVCAFAVITSYSILCPLITPFGFVCLCMRYAVARYNLFFAYMPSRIDMRMHWLATSLMLGCVLMLQLNIFIITWFLFGVFAGWIYVDGKAVKRRFSFHPPTLDRRWPEPPAMPPRPHLEPSPSTQPPPVTLEAPSPNFEPRTPRHFRFSTGLVCARCFLSAVKVNQVVYRYTQCFISYRVLFSAETLTAHRK</sequence>
<accession>A0A3P7P6T9</accession>
<protein>
    <recommendedName>
        <fullName evidence="3">CSC1/OSCA1-like 7TM region domain-containing protein</fullName>
    </recommendedName>
</protein>
<gene>
    <name evidence="4" type="ORF">DILT_LOCUS11920</name>
</gene>
<dbReference type="OrthoDB" id="1689567at2759"/>
<keyword evidence="2" id="KW-0812">Transmembrane</keyword>
<feature type="domain" description="CSC1/OSCA1-like 7TM region" evidence="3">
    <location>
        <begin position="1"/>
        <end position="129"/>
    </location>
</feature>
<dbReference type="PANTHER" id="PTHR13018">
    <property type="entry name" value="PROBABLE MEMBRANE PROTEIN DUF221-RELATED"/>
    <property type="match status" value="1"/>
</dbReference>
<dbReference type="GO" id="GO:0005227">
    <property type="term" value="F:calcium-activated cation channel activity"/>
    <property type="evidence" value="ECO:0007669"/>
    <property type="project" value="InterPro"/>
</dbReference>
<evidence type="ECO:0000313" key="5">
    <source>
        <dbReference type="Proteomes" id="UP000281553"/>
    </source>
</evidence>
<name>A0A3P7P6T9_DIBLA</name>
<dbReference type="InterPro" id="IPR045122">
    <property type="entry name" value="Csc1-like"/>
</dbReference>
<evidence type="ECO:0000313" key="4">
    <source>
        <dbReference type="EMBL" id="VDN16089.1"/>
    </source>
</evidence>
<dbReference type="PANTHER" id="PTHR13018:SF5">
    <property type="entry name" value="RE44586P"/>
    <property type="match status" value="1"/>
</dbReference>
<dbReference type="Proteomes" id="UP000281553">
    <property type="component" value="Unassembled WGS sequence"/>
</dbReference>